<accession>A0A0M0LQQ4</accession>
<dbReference type="AlphaFoldDB" id="A0A0M0LQQ4"/>
<dbReference type="EMBL" id="JWZX01000280">
    <property type="protein sequence ID" value="KOO53331.1"/>
    <property type="molecule type" value="Genomic_DNA"/>
</dbReference>
<organism evidence="1 2">
    <name type="scientific">Chrysochromulina tobinii</name>
    <dbReference type="NCBI Taxonomy" id="1460289"/>
    <lineage>
        <taxon>Eukaryota</taxon>
        <taxon>Haptista</taxon>
        <taxon>Haptophyta</taxon>
        <taxon>Prymnesiophyceae</taxon>
        <taxon>Prymnesiales</taxon>
        <taxon>Chrysochromulinaceae</taxon>
        <taxon>Chrysochromulina</taxon>
    </lineage>
</organism>
<gene>
    <name evidence="1" type="ORF">Ctob_013012</name>
</gene>
<protein>
    <submittedName>
        <fullName evidence="1">Uncharacterized protein</fullName>
    </submittedName>
</protein>
<sequence>MREMRAAREGEYHASLGGSNLGVQRAQLLHLAEQVAKQRKALVVELRTEQARRSEREISDEQWAARVHELSQQTEAAMGEAARHLAALEELKVRQPEPTDYV</sequence>
<reference evidence="2" key="1">
    <citation type="journal article" date="2015" name="PLoS Genet.">
        <title>Genome Sequence and Transcriptome Analyses of Chrysochromulina tobin: Metabolic Tools for Enhanced Algal Fitness in the Prominent Order Prymnesiales (Haptophyceae).</title>
        <authorList>
            <person name="Hovde B.T."/>
            <person name="Deodato C.R."/>
            <person name="Hunsperger H.M."/>
            <person name="Ryken S.A."/>
            <person name="Yost W."/>
            <person name="Jha R.K."/>
            <person name="Patterson J."/>
            <person name="Monnat R.J. Jr."/>
            <person name="Barlow S.B."/>
            <person name="Starkenburg S.R."/>
            <person name="Cattolico R.A."/>
        </authorList>
    </citation>
    <scope>NUCLEOTIDE SEQUENCE</scope>
    <source>
        <strain evidence="2">CCMP291</strain>
    </source>
</reference>
<evidence type="ECO:0000313" key="2">
    <source>
        <dbReference type="Proteomes" id="UP000037460"/>
    </source>
</evidence>
<name>A0A0M0LQQ4_9EUKA</name>
<dbReference type="Proteomes" id="UP000037460">
    <property type="component" value="Unassembled WGS sequence"/>
</dbReference>
<evidence type="ECO:0000313" key="1">
    <source>
        <dbReference type="EMBL" id="KOO53331.1"/>
    </source>
</evidence>
<comment type="caution">
    <text evidence="1">The sequence shown here is derived from an EMBL/GenBank/DDBJ whole genome shotgun (WGS) entry which is preliminary data.</text>
</comment>
<keyword evidence="2" id="KW-1185">Reference proteome</keyword>
<proteinExistence type="predicted"/>